<dbReference type="Pfam" id="PF14244">
    <property type="entry name" value="Retrotran_gag_3"/>
    <property type="match status" value="1"/>
</dbReference>
<dbReference type="PANTHER" id="PTHR47481:SF31">
    <property type="entry name" value="OS01G0873500 PROTEIN"/>
    <property type="match status" value="1"/>
</dbReference>
<keyword evidence="1" id="KW-0862">Zinc</keyword>
<evidence type="ECO:0000256" key="3">
    <source>
        <dbReference type="SAM" id="Phobius"/>
    </source>
</evidence>
<evidence type="ECO:0000259" key="4">
    <source>
        <dbReference type="PROSITE" id="PS50158"/>
    </source>
</evidence>
<evidence type="ECO:0000313" key="5">
    <source>
        <dbReference type="EMBL" id="SPD05880.1"/>
    </source>
</evidence>
<organism evidence="5">
    <name type="scientific">Fagus sylvatica</name>
    <name type="common">Beechnut</name>
    <dbReference type="NCBI Taxonomy" id="28930"/>
    <lineage>
        <taxon>Eukaryota</taxon>
        <taxon>Viridiplantae</taxon>
        <taxon>Streptophyta</taxon>
        <taxon>Embryophyta</taxon>
        <taxon>Tracheophyta</taxon>
        <taxon>Spermatophyta</taxon>
        <taxon>Magnoliopsida</taxon>
        <taxon>eudicotyledons</taxon>
        <taxon>Gunneridae</taxon>
        <taxon>Pentapetalae</taxon>
        <taxon>rosids</taxon>
        <taxon>fabids</taxon>
        <taxon>Fagales</taxon>
        <taxon>Fagaceae</taxon>
        <taxon>Fagus</taxon>
    </lineage>
</organism>
<keyword evidence="1" id="KW-0479">Metal-binding</keyword>
<dbReference type="InterPro" id="IPR025724">
    <property type="entry name" value="GAG-pre-integrase_dom"/>
</dbReference>
<dbReference type="InterPro" id="IPR029472">
    <property type="entry name" value="Copia-like_N"/>
</dbReference>
<name>A0A2N9H2Q8_FAGSY</name>
<accession>A0A2N9H2Q8</accession>
<gene>
    <name evidence="5" type="ORF">FSB_LOCUS33762</name>
</gene>
<keyword evidence="3" id="KW-0812">Transmembrane</keyword>
<dbReference type="InterPro" id="IPR054722">
    <property type="entry name" value="PolX-like_BBD"/>
</dbReference>
<keyword evidence="1" id="KW-0863">Zinc-finger</keyword>
<feature type="compositionally biased region" description="Low complexity" evidence="2">
    <location>
        <begin position="570"/>
        <end position="581"/>
    </location>
</feature>
<dbReference type="InterPro" id="IPR001878">
    <property type="entry name" value="Znf_CCHC"/>
</dbReference>
<dbReference type="PROSITE" id="PS50158">
    <property type="entry name" value="ZF_CCHC"/>
    <property type="match status" value="1"/>
</dbReference>
<feature type="transmembrane region" description="Helical" evidence="3">
    <location>
        <begin position="110"/>
        <end position="135"/>
    </location>
</feature>
<proteinExistence type="predicted"/>
<protein>
    <recommendedName>
        <fullName evidence="4">CCHC-type domain-containing protein</fullName>
    </recommendedName>
</protein>
<feature type="domain" description="CCHC-type" evidence="4">
    <location>
        <begin position="240"/>
        <end position="253"/>
    </location>
</feature>
<sequence length="724" mass="80039">MILLSNISNLVSVKLDHSNYVLWKYQITSILKAYSVLSFVDGTQQCPPEYLQNSNGSLQENSLYQQWISRDQGLLTLINSTLSPTALSLVVGQTTAHGVFRSIMKKSSTLCLTAFLISIMPSALLYALGMMLQVLRIYMYCSLQKSNRSRALLSFLKNMLTWQCLPMQIRNNTLFSSQGNRGRGRNSFNRGRGRNFNNNSGRGGYNNAGNNSSGNAGSLGGFNNHYNSSPTQSYNQRPLCQICGKNGHAALDCYHRMDYSYQGKQPPSKLAAMAATSNSQHSDQSYWISDTGATDHFTPDLSTIPDHQEYTGTDLATVGNGQAIPITHIGNSQLKASSHLFHLRKVLRVPSMASNLLSVNKFCRDNNCCFLFDANQFKIKDMPTGKLLYRGPSKNGLYPIDGVSLPPPCHTSNFSSIQSTKSVSSKVWHDRLGHPNSQVQQRIFSNSPVHNFSSNKTESACTHCIQGKMTHLPFHKSVSKACKPLEIIHSDVWGPSPITSNGESVESQNKNSSYRLWRHLSHQLGLNTNLSFHTCPLTPILGSGPVVSSPPSILGPHPTLSNIPTLDPPSLSSTSHSSINSELPPSDIPPTLSSNPPPLPSVTNPHSSRHPMQTRAKSGIFKPKQFHHTLVNDYLNTEPPTYKIASQLPQWQDAMTSEFQALQRQNTWTLVPSSSNQNLVGCRWVYKLKCNSDGSIARYKARLVAKGYHQQQGMDYDETFSPGC</sequence>
<dbReference type="GO" id="GO:0008270">
    <property type="term" value="F:zinc ion binding"/>
    <property type="evidence" value="ECO:0007669"/>
    <property type="project" value="UniProtKB-KW"/>
</dbReference>
<dbReference type="GO" id="GO:0003676">
    <property type="term" value="F:nucleic acid binding"/>
    <property type="evidence" value="ECO:0007669"/>
    <property type="project" value="InterPro"/>
</dbReference>
<dbReference type="EMBL" id="OIVN01002713">
    <property type="protein sequence ID" value="SPD05880.1"/>
    <property type="molecule type" value="Genomic_DNA"/>
</dbReference>
<evidence type="ECO:0000256" key="1">
    <source>
        <dbReference type="PROSITE-ProRule" id="PRU00047"/>
    </source>
</evidence>
<evidence type="ECO:0000256" key="2">
    <source>
        <dbReference type="SAM" id="MobiDB-lite"/>
    </source>
</evidence>
<reference evidence="5" key="1">
    <citation type="submission" date="2018-02" db="EMBL/GenBank/DDBJ databases">
        <authorList>
            <person name="Cohen D.B."/>
            <person name="Kent A.D."/>
        </authorList>
    </citation>
    <scope>NUCLEOTIDE SEQUENCE</scope>
</reference>
<dbReference type="PANTHER" id="PTHR47481">
    <property type="match status" value="1"/>
</dbReference>
<dbReference type="Pfam" id="PF22936">
    <property type="entry name" value="Pol_BBD"/>
    <property type="match status" value="1"/>
</dbReference>
<dbReference type="AlphaFoldDB" id="A0A2N9H2Q8"/>
<dbReference type="Pfam" id="PF07727">
    <property type="entry name" value="RVT_2"/>
    <property type="match status" value="1"/>
</dbReference>
<keyword evidence="3" id="KW-1133">Transmembrane helix</keyword>
<feature type="compositionally biased region" description="Low complexity" evidence="2">
    <location>
        <begin position="176"/>
        <end position="200"/>
    </location>
</feature>
<feature type="region of interest" description="Disordered" evidence="2">
    <location>
        <begin position="552"/>
        <end position="613"/>
    </location>
</feature>
<keyword evidence="3" id="KW-0472">Membrane</keyword>
<dbReference type="Pfam" id="PF13976">
    <property type="entry name" value="gag_pre-integrs"/>
    <property type="match status" value="1"/>
</dbReference>
<dbReference type="InterPro" id="IPR013103">
    <property type="entry name" value="RVT_2"/>
</dbReference>
<feature type="region of interest" description="Disordered" evidence="2">
    <location>
        <begin position="176"/>
        <end position="212"/>
    </location>
</feature>